<comment type="caution">
    <text evidence="2">The sequence shown here is derived from an EMBL/GenBank/DDBJ whole genome shotgun (WGS) entry which is preliminary data.</text>
</comment>
<dbReference type="PROSITE" id="PS51257">
    <property type="entry name" value="PROKAR_LIPOPROTEIN"/>
    <property type="match status" value="1"/>
</dbReference>
<keyword evidence="3" id="KW-1185">Reference proteome</keyword>
<evidence type="ECO:0008006" key="4">
    <source>
        <dbReference type="Google" id="ProtNLM"/>
    </source>
</evidence>
<evidence type="ECO:0000313" key="3">
    <source>
        <dbReference type="Proteomes" id="UP000297918"/>
    </source>
</evidence>
<dbReference type="RefSeq" id="WP_135750096.1">
    <property type="nucleotide sequence ID" value="NZ_RQFM01000032.1"/>
</dbReference>
<reference evidence="3" key="1">
    <citation type="journal article" date="2019" name="PLoS Negl. Trop. Dis.">
        <title>Revisiting the worldwide diversity of Leptospira species in the environment.</title>
        <authorList>
            <person name="Vincent A.T."/>
            <person name="Schiettekatte O."/>
            <person name="Bourhy P."/>
            <person name="Veyrier F.J."/>
            <person name="Picardeau M."/>
        </authorList>
    </citation>
    <scope>NUCLEOTIDE SEQUENCE [LARGE SCALE GENOMIC DNA]</scope>
    <source>
        <strain evidence="3">201800281</strain>
    </source>
</reference>
<protein>
    <recommendedName>
        <fullName evidence="4">Lipoprotein</fullName>
    </recommendedName>
</protein>
<name>A0ABY2LB77_9LEPT</name>
<dbReference type="Proteomes" id="UP000297918">
    <property type="component" value="Unassembled WGS sequence"/>
</dbReference>
<keyword evidence="1" id="KW-0732">Signal</keyword>
<feature type="chain" id="PRO_5046485646" description="Lipoprotein" evidence="1">
    <location>
        <begin position="22"/>
        <end position="198"/>
    </location>
</feature>
<dbReference type="EMBL" id="RQFL01000037">
    <property type="protein sequence ID" value="TGK87568.1"/>
    <property type="molecule type" value="Genomic_DNA"/>
</dbReference>
<proteinExistence type="predicted"/>
<evidence type="ECO:0000313" key="2">
    <source>
        <dbReference type="EMBL" id="TGK87568.1"/>
    </source>
</evidence>
<accession>A0ABY2LB77</accession>
<gene>
    <name evidence="2" type="ORF">EHQ26_19910</name>
</gene>
<sequence>MKFILLSLLSLSLVSCGAAYAIRKVNNSKDTYLKFYFPKTNKKLESSTQDKEIFYTLFIQIYDSNNDYFFIPLYHSINLDGKVWLMNQKCYEKDSVEFKKLNYYIYDTPSYLFVYDYEYMIPIPSGKTEFRFIFQEEKNRFEGYTVVTKEINVLPNHNLILDLSQIHQNMAIQMETNQQFIPCAKHISKEIKEYPNSQ</sequence>
<organism evidence="2 3">
    <name type="scientific">Leptospira bourretii</name>
    <dbReference type="NCBI Taxonomy" id="2484962"/>
    <lineage>
        <taxon>Bacteria</taxon>
        <taxon>Pseudomonadati</taxon>
        <taxon>Spirochaetota</taxon>
        <taxon>Spirochaetia</taxon>
        <taxon>Leptospirales</taxon>
        <taxon>Leptospiraceae</taxon>
        <taxon>Leptospira</taxon>
    </lineage>
</organism>
<evidence type="ECO:0000256" key="1">
    <source>
        <dbReference type="SAM" id="SignalP"/>
    </source>
</evidence>
<feature type="signal peptide" evidence="1">
    <location>
        <begin position="1"/>
        <end position="21"/>
    </location>
</feature>